<reference evidence="1 2" key="1">
    <citation type="submission" date="2020-04" db="EMBL/GenBank/DDBJ databases">
        <authorList>
            <person name="De Canck E."/>
        </authorList>
    </citation>
    <scope>NUCLEOTIDE SEQUENCE [LARGE SCALE GENOMIC DNA]</scope>
    <source>
        <strain evidence="1 2">LMG 28688</strain>
    </source>
</reference>
<proteinExistence type="predicted"/>
<protein>
    <submittedName>
        <fullName evidence="1">Uncharacterized protein</fullName>
    </submittedName>
</protein>
<organism evidence="1 2">
    <name type="scientific">Paraburkholderia caffeinitolerans</name>
    <dbReference type="NCBI Taxonomy" id="1723730"/>
    <lineage>
        <taxon>Bacteria</taxon>
        <taxon>Pseudomonadati</taxon>
        <taxon>Pseudomonadota</taxon>
        <taxon>Betaproteobacteria</taxon>
        <taxon>Burkholderiales</taxon>
        <taxon>Burkholderiaceae</taxon>
        <taxon>Paraburkholderia</taxon>
    </lineage>
</organism>
<accession>A0A6J5GH77</accession>
<evidence type="ECO:0000313" key="2">
    <source>
        <dbReference type="Proteomes" id="UP000494119"/>
    </source>
</evidence>
<evidence type="ECO:0000313" key="1">
    <source>
        <dbReference type="EMBL" id="CAB3800550.1"/>
    </source>
</evidence>
<dbReference type="Proteomes" id="UP000494119">
    <property type="component" value="Unassembled WGS sequence"/>
</dbReference>
<sequence length="199" mass="21875">MRVVTRLIFFCGHAGTGKTSLAKRLLGPLARATGEPFCLLDKDTLYGRTGAAMLAALGQDPHDRDSPLFLQHLRDPEYQGMLDTARENLALGVSVIAVGPLSGEVRERRLLDRAWLGVVADVGLAAVWVRTDEATARQRIVARNHPDDAYKLAHWNSYRKRRFEPAGAQLDDLIVFDTTAPEPADYDALLQRIVTASAA</sequence>
<dbReference type="Pfam" id="PF13671">
    <property type="entry name" value="AAA_33"/>
    <property type="match status" value="1"/>
</dbReference>
<dbReference type="SUPFAM" id="SSF52540">
    <property type="entry name" value="P-loop containing nucleoside triphosphate hydrolases"/>
    <property type="match status" value="1"/>
</dbReference>
<dbReference type="AlphaFoldDB" id="A0A6J5GH77"/>
<name>A0A6J5GH77_9BURK</name>
<dbReference type="Gene3D" id="3.40.50.300">
    <property type="entry name" value="P-loop containing nucleotide triphosphate hydrolases"/>
    <property type="match status" value="1"/>
</dbReference>
<dbReference type="InterPro" id="IPR027417">
    <property type="entry name" value="P-loop_NTPase"/>
</dbReference>
<dbReference type="EMBL" id="CADIKL010000032">
    <property type="protein sequence ID" value="CAB3800550.1"/>
    <property type="molecule type" value="Genomic_DNA"/>
</dbReference>
<keyword evidence="2" id="KW-1185">Reference proteome</keyword>
<gene>
    <name evidence="1" type="ORF">LMG28688_05183</name>
</gene>